<proteinExistence type="inferred from homology"/>
<organism evidence="13 14">
    <name type="scientific">Methylobacterium dankookense</name>
    <dbReference type="NCBI Taxonomy" id="560405"/>
    <lineage>
        <taxon>Bacteria</taxon>
        <taxon>Pseudomonadati</taxon>
        <taxon>Pseudomonadota</taxon>
        <taxon>Alphaproteobacteria</taxon>
        <taxon>Hyphomicrobiales</taxon>
        <taxon>Methylobacteriaceae</taxon>
        <taxon>Methylobacterium</taxon>
    </lineage>
</organism>
<evidence type="ECO:0000259" key="11">
    <source>
        <dbReference type="PROSITE" id="PS51760"/>
    </source>
</evidence>
<protein>
    <recommendedName>
        <fullName evidence="9">Beta-xylanase</fullName>
        <ecNumber evidence="9">3.2.1.8</ecNumber>
    </recommendedName>
</protein>
<evidence type="ECO:0000256" key="1">
    <source>
        <dbReference type="ARBA" id="ARBA00000681"/>
    </source>
</evidence>
<keyword evidence="5 9" id="KW-0378">Hydrolase</keyword>
<gene>
    <name evidence="13" type="primary">xynZ</name>
    <name evidence="12" type="ORF">IFDJLNFL_2051</name>
    <name evidence="13" type="ORF">MTDSW087_03655</name>
</gene>
<dbReference type="EMBL" id="CABFVH010000026">
    <property type="protein sequence ID" value="VUF13945.1"/>
    <property type="molecule type" value="Genomic_DNA"/>
</dbReference>
<dbReference type="PANTHER" id="PTHR31490">
    <property type="entry name" value="GLYCOSYL HYDROLASE"/>
    <property type="match status" value="1"/>
</dbReference>
<dbReference type="GO" id="GO:0045493">
    <property type="term" value="P:xylan catabolic process"/>
    <property type="evidence" value="ECO:0007669"/>
    <property type="project" value="UniProtKB-KW"/>
</dbReference>
<keyword evidence="3 13" id="KW-0858">Xylan degradation</keyword>
<dbReference type="EC" id="3.2.1.8" evidence="9"/>
<evidence type="ECO:0000256" key="7">
    <source>
        <dbReference type="ARBA" id="ARBA00023295"/>
    </source>
</evidence>
<feature type="chain" id="PRO_5022010184" description="Beta-xylanase" evidence="10">
    <location>
        <begin position="28"/>
        <end position="363"/>
    </location>
</feature>
<evidence type="ECO:0000256" key="6">
    <source>
        <dbReference type="ARBA" id="ARBA00023277"/>
    </source>
</evidence>
<dbReference type="EMBL" id="BPQI01000050">
    <property type="protein sequence ID" value="GJD56156.1"/>
    <property type="molecule type" value="Genomic_DNA"/>
</dbReference>
<dbReference type="PROSITE" id="PS51318">
    <property type="entry name" value="TAT"/>
    <property type="match status" value="1"/>
</dbReference>
<evidence type="ECO:0000256" key="4">
    <source>
        <dbReference type="ARBA" id="ARBA00022729"/>
    </source>
</evidence>
<evidence type="ECO:0000313" key="12">
    <source>
        <dbReference type="EMBL" id="GJD56156.1"/>
    </source>
</evidence>
<dbReference type="InterPro" id="IPR006311">
    <property type="entry name" value="TAT_signal"/>
</dbReference>
<dbReference type="Proteomes" id="UP001055303">
    <property type="component" value="Unassembled WGS sequence"/>
</dbReference>
<evidence type="ECO:0000313" key="13">
    <source>
        <dbReference type="EMBL" id="VUF13945.1"/>
    </source>
</evidence>
<keyword evidence="8 9" id="KW-0624">Polysaccharide degradation</keyword>
<dbReference type="SUPFAM" id="SSF51445">
    <property type="entry name" value="(Trans)glycosidases"/>
    <property type="match status" value="1"/>
</dbReference>
<keyword evidence="4 10" id="KW-0732">Signal</keyword>
<dbReference type="Proteomes" id="UP000401717">
    <property type="component" value="Unassembled WGS sequence"/>
</dbReference>
<dbReference type="PRINTS" id="PR00134">
    <property type="entry name" value="GLHYDRLASE10"/>
</dbReference>
<dbReference type="Gene3D" id="3.20.20.80">
    <property type="entry name" value="Glycosidases"/>
    <property type="match status" value="1"/>
</dbReference>
<comment type="catalytic activity">
    <reaction evidence="1 9">
        <text>Endohydrolysis of (1-&gt;4)-beta-D-xylosidic linkages in xylans.</text>
        <dbReference type="EC" id="3.2.1.8"/>
    </reaction>
</comment>
<evidence type="ECO:0000256" key="10">
    <source>
        <dbReference type="SAM" id="SignalP"/>
    </source>
</evidence>
<comment type="similarity">
    <text evidence="2 9">Belongs to the glycosyl hydrolase 10 (cellulase F) family.</text>
</comment>
<dbReference type="RefSeq" id="WP_144766315.1">
    <property type="nucleotide sequence ID" value="NZ_BPQI01000050.1"/>
</dbReference>
<feature type="domain" description="GH10" evidence="11">
    <location>
        <begin position="33"/>
        <end position="361"/>
    </location>
</feature>
<dbReference type="AlphaFoldDB" id="A0A564G0K0"/>
<keyword evidence="15" id="KW-1185">Reference proteome</keyword>
<keyword evidence="6 9" id="KW-0119">Carbohydrate metabolism</keyword>
<evidence type="ECO:0000313" key="14">
    <source>
        <dbReference type="Proteomes" id="UP000401717"/>
    </source>
</evidence>
<evidence type="ECO:0000256" key="3">
    <source>
        <dbReference type="ARBA" id="ARBA00022651"/>
    </source>
</evidence>
<reference evidence="12" key="3">
    <citation type="submission" date="2021-08" db="EMBL/GenBank/DDBJ databases">
        <authorList>
            <person name="Tani A."/>
            <person name="Ola A."/>
            <person name="Ogura Y."/>
            <person name="Katsura K."/>
            <person name="Hayashi T."/>
        </authorList>
    </citation>
    <scope>NUCLEOTIDE SEQUENCE</scope>
    <source>
        <strain evidence="12">DSM 22415</strain>
    </source>
</reference>
<dbReference type="OrthoDB" id="9815836at2"/>
<dbReference type="InterPro" id="IPR017853">
    <property type="entry name" value="GH"/>
</dbReference>
<dbReference type="GO" id="GO:0031176">
    <property type="term" value="F:endo-1,4-beta-xylanase activity"/>
    <property type="evidence" value="ECO:0007669"/>
    <property type="project" value="UniProtKB-EC"/>
</dbReference>
<reference evidence="13 14" key="1">
    <citation type="submission" date="2019-06" db="EMBL/GenBank/DDBJ databases">
        <authorList>
            <person name="Rodrigo-Torres L."/>
            <person name="Arahal R. D."/>
            <person name="Lucena T."/>
        </authorList>
    </citation>
    <scope>NUCLEOTIDE SEQUENCE [LARGE SCALE GENOMIC DNA]</scope>
    <source>
        <strain evidence="13 14">SW08-7</strain>
    </source>
</reference>
<name>A0A564G0K0_9HYPH</name>
<evidence type="ECO:0000256" key="9">
    <source>
        <dbReference type="RuleBase" id="RU361174"/>
    </source>
</evidence>
<evidence type="ECO:0000256" key="8">
    <source>
        <dbReference type="ARBA" id="ARBA00023326"/>
    </source>
</evidence>
<dbReference type="SMART" id="SM00633">
    <property type="entry name" value="Glyco_10"/>
    <property type="match status" value="1"/>
</dbReference>
<dbReference type="PROSITE" id="PS51760">
    <property type="entry name" value="GH10_2"/>
    <property type="match status" value="1"/>
</dbReference>
<dbReference type="InterPro" id="IPR044846">
    <property type="entry name" value="GH10"/>
</dbReference>
<dbReference type="PANTHER" id="PTHR31490:SF88">
    <property type="entry name" value="BETA-XYLANASE"/>
    <property type="match status" value="1"/>
</dbReference>
<evidence type="ECO:0000256" key="2">
    <source>
        <dbReference type="ARBA" id="ARBA00007495"/>
    </source>
</evidence>
<sequence>MMRRLDPTRRGLLLGAGALLAAGGAGAADSVGIASVPSLGTLAARRSLLFGAAVDRTVLDDAQLADLYRHQTRVVTIDTALKFPVIRPRPEVADFSEADALVDFAARAGLAIRGHTLMWNEWQPDWVKRLSRREAGYWLDRHIAETVGRYAGRLHSWDVVNEPIWPDHGLPGGLRDGPWYAGLGADYIRRSFVAAHRADPNVPLVLNEAGPEWKQGFVPGARYWADLLRLVDELQHAGVRLDAVGLECHWFPGFTFDPDAFAEFVQQLARRKLDVYLTEIDVNDRDFPGDVAQRDAQVAARYAELMRAALREPAVKVVQTWELTDGQTWLRDVERGPRRPRPLPFDETCRPKPAYHALAEAFA</sequence>
<dbReference type="InterPro" id="IPR001000">
    <property type="entry name" value="GH10_dom"/>
</dbReference>
<evidence type="ECO:0000313" key="15">
    <source>
        <dbReference type="Proteomes" id="UP001055303"/>
    </source>
</evidence>
<accession>A0A564G0K0</accession>
<dbReference type="Pfam" id="PF00331">
    <property type="entry name" value="Glyco_hydro_10"/>
    <property type="match status" value="1"/>
</dbReference>
<feature type="signal peptide" evidence="10">
    <location>
        <begin position="1"/>
        <end position="27"/>
    </location>
</feature>
<evidence type="ECO:0000256" key="5">
    <source>
        <dbReference type="ARBA" id="ARBA00022801"/>
    </source>
</evidence>
<keyword evidence="7 9" id="KW-0326">Glycosidase</keyword>
<reference evidence="12" key="2">
    <citation type="journal article" date="2021" name="Front. Microbiol.">
        <title>Comprehensive Comparative Genomics and Phenotyping of Methylobacterium Species.</title>
        <authorList>
            <person name="Alessa O."/>
            <person name="Ogura Y."/>
            <person name="Fujitani Y."/>
            <person name="Takami H."/>
            <person name="Hayashi T."/>
            <person name="Sahin N."/>
            <person name="Tani A."/>
        </authorList>
    </citation>
    <scope>NUCLEOTIDE SEQUENCE</scope>
    <source>
        <strain evidence="12">DSM 22415</strain>
    </source>
</reference>